<name>A0A8X6TC44_NEPPI</name>
<dbReference type="OrthoDB" id="44867at2759"/>
<proteinExistence type="predicted"/>
<organism evidence="1 2">
    <name type="scientific">Nephila pilipes</name>
    <name type="common">Giant wood spider</name>
    <name type="synonym">Nephila maculata</name>
    <dbReference type="NCBI Taxonomy" id="299642"/>
    <lineage>
        <taxon>Eukaryota</taxon>
        <taxon>Metazoa</taxon>
        <taxon>Ecdysozoa</taxon>
        <taxon>Arthropoda</taxon>
        <taxon>Chelicerata</taxon>
        <taxon>Arachnida</taxon>
        <taxon>Araneae</taxon>
        <taxon>Araneomorphae</taxon>
        <taxon>Entelegynae</taxon>
        <taxon>Araneoidea</taxon>
        <taxon>Nephilidae</taxon>
        <taxon>Nephila</taxon>
    </lineage>
</organism>
<dbReference type="AlphaFoldDB" id="A0A8X6TC44"/>
<evidence type="ECO:0000313" key="1">
    <source>
        <dbReference type="EMBL" id="GFS99721.1"/>
    </source>
</evidence>
<protein>
    <submittedName>
        <fullName evidence="1">Uncharacterized protein</fullName>
    </submittedName>
</protein>
<dbReference type="Proteomes" id="UP000887013">
    <property type="component" value="Unassembled WGS sequence"/>
</dbReference>
<evidence type="ECO:0000313" key="2">
    <source>
        <dbReference type="Proteomes" id="UP000887013"/>
    </source>
</evidence>
<reference evidence="1" key="1">
    <citation type="submission" date="2020-08" db="EMBL/GenBank/DDBJ databases">
        <title>Multicomponent nature underlies the extraordinary mechanical properties of spider dragline silk.</title>
        <authorList>
            <person name="Kono N."/>
            <person name="Nakamura H."/>
            <person name="Mori M."/>
            <person name="Yoshida Y."/>
            <person name="Ohtoshi R."/>
            <person name="Malay A.D."/>
            <person name="Moran D.A.P."/>
            <person name="Tomita M."/>
            <person name="Numata K."/>
            <person name="Arakawa K."/>
        </authorList>
    </citation>
    <scope>NUCLEOTIDE SEQUENCE</scope>
</reference>
<accession>A0A8X6TC44</accession>
<gene>
    <name evidence="1" type="ORF">NPIL_672811</name>
</gene>
<sequence length="163" mass="18633">MEHCRDRGGVYIEDLTLKQLPRHSNSKVDYEACMLGNDWACNSINIEIIKMSSPVKCCDIPSDIEVCENKKVNHPDKNSEVIGDSELMVSANTSEKQSYNEFHSIQSKRKQKRSYKLTKKICQSFVCNTTFNNIKHELEGAIELFTQDLGEEEVKLYLENHGG</sequence>
<comment type="caution">
    <text evidence="1">The sequence shown here is derived from an EMBL/GenBank/DDBJ whole genome shotgun (WGS) entry which is preliminary data.</text>
</comment>
<keyword evidence="2" id="KW-1185">Reference proteome</keyword>
<dbReference type="EMBL" id="BMAW01055204">
    <property type="protein sequence ID" value="GFS99721.1"/>
    <property type="molecule type" value="Genomic_DNA"/>
</dbReference>